<dbReference type="GO" id="GO:0005975">
    <property type="term" value="P:carbohydrate metabolic process"/>
    <property type="evidence" value="ECO:0007669"/>
    <property type="project" value="InterPro"/>
</dbReference>
<proteinExistence type="predicted"/>
<dbReference type="InterPro" id="IPR002516">
    <property type="entry name" value="Glyco_trans_11"/>
</dbReference>
<evidence type="ECO:0000256" key="2">
    <source>
        <dbReference type="ARBA" id="ARBA00022679"/>
    </source>
</evidence>
<keyword evidence="1" id="KW-0328">Glycosyltransferase</keyword>
<protein>
    <recommendedName>
        <fullName evidence="4">Glycosyltransferase</fullName>
    </recommendedName>
</protein>
<dbReference type="GO" id="GO:0008107">
    <property type="term" value="F:galactoside 2-alpha-L-fucosyltransferase activity"/>
    <property type="evidence" value="ECO:0007669"/>
    <property type="project" value="InterPro"/>
</dbReference>
<dbReference type="EMBL" id="MN740937">
    <property type="protein sequence ID" value="QHU18768.1"/>
    <property type="molecule type" value="Genomic_DNA"/>
</dbReference>
<evidence type="ECO:0008006" key="4">
    <source>
        <dbReference type="Google" id="ProtNLM"/>
    </source>
</evidence>
<evidence type="ECO:0000256" key="1">
    <source>
        <dbReference type="ARBA" id="ARBA00022676"/>
    </source>
</evidence>
<dbReference type="GO" id="GO:0016020">
    <property type="term" value="C:membrane"/>
    <property type="evidence" value="ECO:0007669"/>
    <property type="project" value="InterPro"/>
</dbReference>
<sequence length="270" mass="31830">MKTVYFFIQGQFGNNLFQYFAAEIIRKIFNYDDVKPTFTMNLEFNNVIDDQAFKQIIQKHMNNESLEIDRRRDILMLGYFQRSEMFTLERDLVRGLFRADNMSHISNRVQIGNIVQYKTKHTIQPSEKDLVLHLRCGDFWDHEKNRSQIYDPAFLKNIIRSIEHDTLYIVSNPANFEWEKQYYAQFEECNPVWIQGNVGDDFDFLMKAKKIITSASTLSWMAAYLGDAAEVHIPYNTYYGGSQGCEQSLAGFNDRCTVYDNVEYWVPTIE</sequence>
<organism evidence="3">
    <name type="scientific">viral metagenome</name>
    <dbReference type="NCBI Taxonomy" id="1070528"/>
    <lineage>
        <taxon>unclassified sequences</taxon>
        <taxon>metagenomes</taxon>
        <taxon>organismal metagenomes</taxon>
    </lineage>
</organism>
<keyword evidence="2" id="KW-0808">Transferase</keyword>
<name>A0A6C0KR09_9ZZZZ</name>
<evidence type="ECO:0000313" key="3">
    <source>
        <dbReference type="EMBL" id="QHU18768.1"/>
    </source>
</evidence>
<reference evidence="3" key="1">
    <citation type="journal article" date="2020" name="Nature">
        <title>Giant virus diversity and host interactions through global metagenomics.</title>
        <authorList>
            <person name="Schulz F."/>
            <person name="Roux S."/>
            <person name="Paez-Espino D."/>
            <person name="Jungbluth S."/>
            <person name="Walsh D.A."/>
            <person name="Denef V.J."/>
            <person name="McMahon K.D."/>
            <person name="Konstantinidis K.T."/>
            <person name="Eloe-Fadrosh E.A."/>
            <person name="Kyrpides N.C."/>
            <person name="Woyke T."/>
        </authorList>
    </citation>
    <scope>NUCLEOTIDE SEQUENCE</scope>
    <source>
        <strain evidence="3">GVMAG-S-3300013006-158</strain>
    </source>
</reference>
<dbReference type="AlphaFoldDB" id="A0A6C0KR09"/>
<dbReference type="Pfam" id="PF01531">
    <property type="entry name" value="Glyco_transf_11"/>
    <property type="match status" value="1"/>
</dbReference>
<accession>A0A6C0KR09</accession>